<feature type="compositionally biased region" description="Basic residues" evidence="33">
    <location>
        <begin position="1323"/>
        <end position="1337"/>
    </location>
</feature>
<proteinExistence type="inferred from homology"/>
<keyword evidence="19" id="KW-1133">Transmembrane helix</keyword>
<feature type="compositionally biased region" description="Basic and acidic residues" evidence="33">
    <location>
        <begin position="1404"/>
        <end position="1423"/>
    </location>
</feature>
<comment type="catalytic activity">
    <reaction evidence="30">
        <text>[thyroglobulin]-3-iodo-L-tyrosine + iodide + H2O2 + H(+) = [thyroglobulin]-3,5-diiodo-L-tyrosine + 2 H2O</text>
        <dbReference type="Rhea" id="RHEA:48960"/>
        <dbReference type="Rhea" id="RHEA-COMP:12275"/>
        <dbReference type="Rhea" id="RHEA-COMP:12276"/>
        <dbReference type="ChEBI" id="CHEBI:15377"/>
        <dbReference type="ChEBI" id="CHEBI:15378"/>
        <dbReference type="ChEBI" id="CHEBI:16240"/>
        <dbReference type="ChEBI" id="CHEBI:16382"/>
        <dbReference type="ChEBI" id="CHEBI:90870"/>
        <dbReference type="ChEBI" id="CHEBI:90871"/>
        <dbReference type="EC" id="1.11.1.8"/>
    </reaction>
</comment>
<keyword evidence="11 36" id="KW-0575">Peroxidase</keyword>
<evidence type="ECO:0000256" key="26">
    <source>
        <dbReference type="ARBA" id="ARBA00048137"/>
    </source>
</evidence>
<comment type="catalytic activity">
    <reaction evidence="29">
        <text>2 iodide + H2O2 + 2 H(+) = diiodine + 2 H2O</text>
        <dbReference type="Rhea" id="RHEA:23336"/>
        <dbReference type="ChEBI" id="CHEBI:15377"/>
        <dbReference type="ChEBI" id="CHEBI:15378"/>
        <dbReference type="ChEBI" id="CHEBI:16240"/>
        <dbReference type="ChEBI" id="CHEBI:16382"/>
        <dbReference type="ChEBI" id="CHEBI:17606"/>
        <dbReference type="EC" id="1.11.1.8"/>
    </reaction>
</comment>
<feature type="region of interest" description="Disordered" evidence="33">
    <location>
        <begin position="1323"/>
        <end position="1524"/>
    </location>
</feature>
<dbReference type="Pfam" id="PF07645">
    <property type="entry name" value="EGF_CA"/>
    <property type="match status" value="1"/>
</dbReference>
<dbReference type="InterPro" id="IPR037120">
    <property type="entry name" value="Haem_peroxidase_sf_animal"/>
</dbReference>
<dbReference type="GO" id="GO:0005615">
    <property type="term" value="C:extracellular space"/>
    <property type="evidence" value="ECO:0007669"/>
    <property type="project" value="TreeGrafter"/>
</dbReference>
<dbReference type="PRINTS" id="PR00457">
    <property type="entry name" value="ANPEROXIDASE"/>
</dbReference>
<evidence type="ECO:0000256" key="31">
    <source>
        <dbReference type="PIRSR" id="PIRSR619791-2"/>
    </source>
</evidence>
<dbReference type="SUPFAM" id="SSF57196">
    <property type="entry name" value="EGF/Laminin"/>
    <property type="match status" value="1"/>
</dbReference>
<dbReference type="EC" id="1.11.1.8" evidence="7"/>
<keyword evidence="14" id="KW-0812">Transmembrane</keyword>
<dbReference type="Gene3D" id="1.10.640.10">
    <property type="entry name" value="Haem peroxidase domain superfamily, animal type"/>
    <property type="match status" value="1"/>
</dbReference>
<dbReference type="GO" id="GO:0004447">
    <property type="term" value="F:iodide peroxidase activity"/>
    <property type="evidence" value="ECO:0007669"/>
    <property type="project" value="UniProtKB-EC"/>
</dbReference>
<dbReference type="FunFam" id="1.10.640.10:FF:000010">
    <property type="entry name" value="Thyroid peroxidase"/>
    <property type="match status" value="1"/>
</dbReference>
<evidence type="ECO:0000256" key="3">
    <source>
        <dbReference type="ARBA" id="ARBA00004479"/>
    </source>
</evidence>
<evidence type="ECO:0000256" key="33">
    <source>
        <dbReference type="SAM" id="MobiDB-lite"/>
    </source>
</evidence>
<keyword evidence="10 32" id="KW-0245">EGF-like domain</keyword>
<dbReference type="GO" id="GO:0020037">
    <property type="term" value="F:heme binding"/>
    <property type="evidence" value="ECO:0007669"/>
    <property type="project" value="InterPro"/>
</dbReference>
<dbReference type="InterPro" id="IPR035976">
    <property type="entry name" value="Sushi/SCR/CCP_sf"/>
</dbReference>
<dbReference type="GO" id="GO:0005509">
    <property type="term" value="F:calcium ion binding"/>
    <property type="evidence" value="ECO:0007669"/>
    <property type="project" value="InterPro"/>
</dbReference>
<comment type="cofactor">
    <cofactor evidence="1">
        <name>heme b</name>
        <dbReference type="ChEBI" id="CHEBI:60344"/>
    </cofactor>
</comment>
<dbReference type="InterPro" id="IPR000152">
    <property type="entry name" value="EGF-type_Asp/Asn_hydroxyl_site"/>
</dbReference>
<evidence type="ECO:0000256" key="7">
    <source>
        <dbReference type="ARBA" id="ARBA00012311"/>
    </source>
</evidence>
<evidence type="ECO:0000256" key="1">
    <source>
        <dbReference type="ARBA" id="ARBA00001970"/>
    </source>
</evidence>
<evidence type="ECO:0000256" key="27">
    <source>
        <dbReference type="ARBA" id="ARBA00048250"/>
    </source>
</evidence>
<dbReference type="InterPro" id="IPR029589">
    <property type="entry name" value="TPO"/>
</dbReference>
<dbReference type="SUPFAM" id="SSF48113">
    <property type="entry name" value="Heme-dependent peroxidases"/>
    <property type="match status" value="1"/>
</dbReference>
<comment type="similarity">
    <text evidence="5">Belongs to the prostaglandin G/H synthase family.</text>
</comment>
<dbReference type="Pfam" id="PF03098">
    <property type="entry name" value="An_peroxidase"/>
    <property type="match status" value="1"/>
</dbReference>
<keyword evidence="24" id="KW-0325">Glycoprotein</keyword>
<accession>A0A2Y9K785</accession>
<evidence type="ECO:0000256" key="29">
    <source>
        <dbReference type="ARBA" id="ARBA00048771"/>
    </source>
</evidence>
<evidence type="ECO:0000256" key="22">
    <source>
        <dbReference type="ARBA" id="ARBA00023136"/>
    </source>
</evidence>
<evidence type="ECO:0000256" key="20">
    <source>
        <dbReference type="ARBA" id="ARBA00023002"/>
    </source>
</evidence>
<evidence type="ECO:0000256" key="13">
    <source>
        <dbReference type="ARBA" id="ARBA00022659"/>
    </source>
</evidence>
<keyword evidence="21 31" id="KW-0408">Iron</keyword>
<dbReference type="InterPro" id="IPR049883">
    <property type="entry name" value="NOTCH1_EGF-like"/>
</dbReference>
<evidence type="ECO:0000256" key="28">
    <source>
        <dbReference type="ARBA" id="ARBA00048299"/>
    </source>
</evidence>
<dbReference type="SMART" id="SM00179">
    <property type="entry name" value="EGF_CA"/>
    <property type="match status" value="1"/>
</dbReference>
<dbReference type="InterPro" id="IPR010255">
    <property type="entry name" value="Haem_peroxidase_sf"/>
</dbReference>
<comment type="catalytic activity">
    <reaction evidence="28">
        <text>2 [thyroglobulin]-3,5-diiodo-L-tyrosine + H2O2 = [thyroglobulin]-L-thyroxine + [thyroglobulin]-dehydroalanine + 2 H2O</text>
        <dbReference type="Rhea" id="RHEA:48964"/>
        <dbReference type="Rhea" id="RHEA-COMP:12276"/>
        <dbReference type="Rhea" id="RHEA-COMP:12277"/>
        <dbReference type="Rhea" id="RHEA-COMP:12278"/>
        <dbReference type="ChEBI" id="CHEBI:15377"/>
        <dbReference type="ChEBI" id="CHEBI:16240"/>
        <dbReference type="ChEBI" id="CHEBI:90871"/>
        <dbReference type="ChEBI" id="CHEBI:90872"/>
        <dbReference type="ChEBI" id="CHEBI:90873"/>
        <dbReference type="EC" id="1.11.1.8"/>
    </reaction>
</comment>
<dbReference type="PROSITE" id="PS50026">
    <property type="entry name" value="EGF_3"/>
    <property type="match status" value="1"/>
</dbReference>
<feature type="region of interest" description="Disordered" evidence="33">
    <location>
        <begin position="908"/>
        <end position="942"/>
    </location>
</feature>
<organism evidence="35 36">
    <name type="scientific">Enhydra lutris kenyoni</name>
    <name type="common">northern sea otter</name>
    <dbReference type="NCBI Taxonomy" id="391180"/>
    <lineage>
        <taxon>Eukaryota</taxon>
        <taxon>Metazoa</taxon>
        <taxon>Chordata</taxon>
        <taxon>Craniata</taxon>
        <taxon>Vertebrata</taxon>
        <taxon>Euteleostomi</taxon>
        <taxon>Mammalia</taxon>
        <taxon>Eutheria</taxon>
        <taxon>Laurasiatheria</taxon>
        <taxon>Carnivora</taxon>
        <taxon>Caniformia</taxon>
        <taxon>Musteloidea</taxon>
        <taxon>Mustelidae</taxon>
        <taxon>Lutrinae</taxon>
        <taxon>Enhydra</taxon>
    </lineage>
</organism>
<evidence type="ECO:0000256" key="16">
    <source>
        <dbReference type="ARBA" id="ARBA00022729"/>
    </source>
</evidence>
<dbReference type="CDD" id="cd00033">
    <property type="entry name" value="CCP"/>
    <property type="match status" value="1"/>
</dbReference>
<dbReference type="GO" id="GO:0042446">
    <property type="term" value="P:hormone biosynthetic process"/>
    <property type="evidence" value="ECO:0007669"/>
    <property type="project" value="UniProtKB-KW"/>
</dbReference>
<comment type="catalytic activity">
    <reaction evidence="26">
        <text>[thyroglobulin]-L-tyrosine + iodide + H2O2 + H(+) = [thyroglobulin]-3-iodo-L-tyrosine + 2 H2O</text>
        <dbReference type="Rhea" id="RHEA:48956"/>
        <dbReference type="Rhea" id="RHEA-COMP:12274"/>
        <dbReference type="Rhea" id="RHEA-COMP:12275"/>
        <dbReference type="ChEBI" id="CHEBI:15377"/>
        <dbReference type="ChEBI" id="CHEBI:15378"/>
        <dbReference type="ChEBI" id="CHEBI:16240"/>
        <dbReference type="ChEBI" id="CHEBI:16382"/>
        <dbReference type="ChEBI" id="CHEBI:46858"/>
        <dbReference type="ChEBI" id="CHEBI:90870"/>
        <dbReference type="EC" id="1.11.1.8"/>
    </reaction>
</comment>
<dbReference type="FunFam" id="1.10.640.10:FF:000013">
    <property type="entry name" value="Thyroid peroxidase"/>
    <property type="match status" value="1"/>
</dbReference>
<keyword evidence="23" id="KW-1015">Disulfide bond</keyword>
<evidence type="ECO:0000256" key="18">
    <source>
        <dbReference type="ARBA" id="ARBA00022837"/>
    </source>
</evidence>
<dbReference type="PROSITE" id="PS01187">
    <property type="entry name" value="EGF_CA"/>
    <property type="match status" value="1"/>
</dbReference>
<feature type="compositionally biased region" description="Basic and acidic residues" evidence="33">
    <location>
        <begin position="1246"/>
        <end position="1263"/>
    </location>
</feature>
<dbReference type="SMART" id="SM00181">
    <property type="entry name" value="EGF"/>
    <property type="match status" value="1"/>
</dbReference>
<dbReference type="SUPFAM" id="SSF57535">
    <property type="entry name" value="Complement control module/SCR domain"/>
    <property type="match status" value="1"/>
</dbReference>
<dbReference type="Gene3D" id="2.10.25.10">
    <property type="entry name" value="Laminin"/>
    <property type="match status" value="1"/>
</dbReference>
<sequence length="1524" mass="165467">MGHLFSAGSAVRRRALAILGVTLVAACAHGLFPFLRRGQDLLWGRSGDPPVVSVVEETRRMVDRAIYHTVKRDLSQRGVPSPSQLLSFSKRPEPTSRAISRAAEIMEASVQALKTRVSGKLRGSWPPTDVLPEDVLNTVANVSGCLPYMLPPECPDTCLAHKYRLVTGACNNRDHPRWGASNTALARWLPPAYEDGISEPRGWNPHLLYGGFPLPPVREVTRQVIQVPNEAVTEDEQYSDLLAAWGQYIDHDIAFTPQSTSKAAFGGGADCQLTCENQNPCFPIQLPSNASGSAGGSCLPFYRSSAACGTGMQGAFFGNLSSANPRQQMNGLTSFLDASTVYGSSPALEKQLRNWTSPEGLLRVNTRHRDAGRAYLPFARPTACAPEPGPHGTVTAPCFLAGDSRASEVPALTALHTLWLREHNRLASALKALNAHWSAHTAYQEARKVVGALHQIITMRDYVPKVLGPEAFLKYVGPYEGYDPAVDPTVSNVFSTAAFRFGHATVHPLVRRLDAHFQEPPGLPPLRLQDAFFSPWRLLKEGGLDPLVRGLLARPAKRQVPEPLMNEELTERLFVLGSSGGLDLASINLQRGRDHGLPGYNAWREFCGLPRPQTRADLRTALANASIAGRIMDLYGHPDNIDVWLGGLAETFLPQARTGPLFACLIGRQMKALRDGDRFWWESSGVFTEAQRRELARHSLSRVICDNTGLPSVPADAFLTGRFPRDFEACENIPGLDLDVWREPPPQGDACGLPDGVDNGDVTLCGETGRRVLVFSCRHGFQLQGREQVACAPRGLLRPPVCRDVNECEDVTAPPCHPSARCRNTKGGFSCECTDPYVLAEDGTTCVDSGRLPKASWVSIALGALLVGGLAGLTWTVVCRWAHAGRKASLGIADSGGRGACQRGLRTCQDTNGSQSAAATRGAGQTRRPSRGPWSPDPAWLPTPARSSVHALAVRSRRVKLRSSGRMTCDKCNLLRSESADALERLPLSHGRSMPVSPPRYIPSWRCPLLAVSPTGSPPCGQQWEEVGSSDLCRPEGTARPRSGHLAHPQCCFAQELGPRSYSRQYDSLSDSAATRGPLGKAHWSPHHEEPTSPSESANIVERVLPGLGHEELVFRVVVPVCLVSPHKLLMNNQGARRDSPGSRAAESGYELGTALRPEEGWQRRPRGSLPIHLPVHLEPTAPASPPKLDSRCSRSWQPGQPSLHRKPAQVPSQKLGSRSRGHRCVCWGPAGDAAASLGKPGGDGDSLHADPDLTSKRPDPHAPQHPHSLTSRSPDLRAPRPPHARCTWNLRGKPRGRLRGLRRCPELELLLHVSLYAAQQVRAKRNSRALRGARVRRPGDQRTPGSARRDPRPLGDGAGIVGRGGDRDGEASLPPTGQPSPPANPTAHKYRAPRSLSQPDSEAAGRVEDEWCRTEGLPKREGSLPARTSQRRAPRLLDRTQGGHSLKNRVPTPFPARGASRGRNNIGSDRLTGSRDRTENGQDGLQEDTADGPHSQTRTTTMWSRCRKPGEAAPQGLHVSSPD</sequence>
<keyword evidence="13" id="KW-0768">Sushi</keyword>
<keyword evidence="17" id="KW-0677">Repeat</keyword>
<evidence type="ECO:0000256" key="5">
    <source>
        <dbReference type="ARBA" id="ARBA00008928"/>
    </source>
</evidence>
<comment type="pathway">
    <text evidence="4">Hormone biosynthesis; thyroid hormone biosynthesis.</text>
</comment>
<dbReference type="InterPro" id="IPR001881">
    <property type="entry name" value="EGF-like_Ca-bd_dom"/>
</dbReference>
<evidence type="ECO:0000256" key="11">
    <source>
        <dbReference type="ARBA" id="ARBA00022559"/>
    </source>
</evidence>
<dbReference type="KEGG" id="elk:111154148"/>
<protein>
    <recommendedName>
        <fullName evidence="8">Thyroid peroxidase</fullName>
        <ecNumber evidence="7">1.11.1.8</ecNumber>
    </recommendedName>
</protein>
<comment type="caution">
    <text evidence="32">Lacks conserved residue(s) required for the propagation of feature annotation.</text>
</comment>
<keyword evidence="16" id="KW-0732">Signal</keyword>
<evidence type="ECO:0000256" key="19">
    <source>
        <dbReference type="ARBA" id="ARBA00022989"/>
    </source>
</evidence>
<evidence type="ECO:0000256" key="24">
    <source>
        <dbReference type="ARBA" id="ARBA00023180"/>
    </source>
</evidence>
<feature type="region of interest" description="Disordered" evidence="33">
    <location>
        <begin position="1133"/>
        <end position="1222"/>
    </location>
</feature>
<dbReference type="CDD" id="cd00054">
    <property type="entry name" value="EGF_CA"/>
    <property type="match status" value="1"/>
</dbReference>
<feature type="compositionally biased region" description="Polar residues" evidence="33">
    <location>
        <begin position="1495"/>
        <end position="1504"/>
    </location>
</feature>
<dbReference type="CDD" id="cd09825">
    <property type="entry name" value="thyroid_peroxidase"/>
    <property type="match status" value="1"/>
</dbReference>
<comment type="subcellular location">
    <subcellularLocation>
        <location evidence="3">Membrane</location>
        <topology evidence="3">Single-pass type I membrane protein</topology>
    </subcellularLocation>
</comment>
<evidence type="ECO:0000256" key="14">
    <source>
        <dbReference type="ARBA" id="ARBA00022692"/>
    </source>
</evidence>
<keyword evidence="35" id="KW-1185">Reference proteome</keyword>
<keyword evidence="25" id="KW-0376">Hydrogen peroxide</keyword>
<feature type="compositionally biased region" description="Polar residues" evidence="33">
    <location>
        <begin position="1064"/>
        <end position="1073"/>
    </location>
</feature>
<evidence type="ECO:0000256" key="8">
    <source>
        <dbReference type="ARBA" id="ARBA00021693"/>
    </source>
</evidence>
<evidence type="ECO:0000256" key="23">
    <source>
        <dbReference type="ARBA" id="ARBA00023157"/>
    </source>
</evidence>
<keyword evidence="9" id="KW-0893">Thyroid hormones biosynthesis</keyword>
<dbReference type="STRING" id="391180.A0A2Y9K785"/>
<feature type="region of interest" description="Disordered" evidence="33">
    <location>
        <begin position="1064"/>
        <end position="1098"/>
    </location>
</feature>
<evidence type="ECO:0000256" key="9">
    <source>
        <dbReference type="ARBA" id="ARBA00022534"/>
    </source>
</evidence>
<evidence type="ECO:0000256" key="17">
    <source>
        <dbReference type="ARBA" id="ARBA00022737"/>
    </source>
</evidence>
<evidence type="ECO:0000256" key="25">
    <source>
        <dbReference type="ARBA" id="ARBA00023324"/>
    </source>
</evidence>
<reference evidence="36" key="1">
    <citation type="submission" date="2025-08" db="UniProtKB">
        <authorList>
            <consortium name="RefSeq"/>
        </authorList>
    </citation>
    <scope>IDENTIFICATION</scope>
    <source>
        <tissue evidence="36">Blood</tissue>
    </source>
</reference>
<dbReference type="PANTHER" id="PTHR11475:SF60">
    <property type="entry name" value="THYROID PEROXIDASE"/>
    <property type="match status" value="1"/>
</dbReference>
<evidence type="ECO:0000256" key="32">
    <source>
        <dbReference type="PROSITE-ProRule" id="PRU00076"/>
    </source>
</evidence>
<keyword evidence="18" id="KW-0106">Calcium</keyword>
<name>A0A2Y9K785_ENHLU</name>
<dbReference type="InterPro" id="IPR000742">
    <property type="entry name" value="EGF"/>
</dbReference>
<evidence type="ECO:0000256" key="12">
    <source>
        <dbReference type="ARBA" id="ARBA00022617"/>
    </source>
</evidence>
<keyword evidence="12 31" id="KW-0349">Heme</keyword>
<dbReference type="InterPro" id="IPR000436">
    <property type="entry name" value="Sushi_SCR_CCP_dom"/>
</dbReference>
<dbReference type="GO" id="GO:0042744">
    <property type="term" value="P:hydrogen peroxide catabolic process"/>
    <property type="evidence" value="ECO:0007669"/>
    <property type="project" value="UniProtKB-KW"/>
</dbReference>
<dbReference type="PANTHER" id="PTHR11475">
    <property type="entry name" value="OXIDASE/PEROXIDASE"/>
    <property type="match status" value="1"/>
</dbReference>
<dbReference type="InterPro" id="IPR019791">
    <property type="entry name" value="Haem_peroxidase_animal"/>
</dbReference>
<keyword evidence="15 31" id="KW-0479">Metal-binding</keyword>
<dbReference type="PROSITE" id="PS01186">
    <property type="entry name" value="EGF_2"/>
    <property type="match status" value="1"/>
</dbReference>
<dbReference type="GO" id="GO:0016020">
    <property type="term" value="C:membrane"/>
    <property type="evidence" value="ECO:0007669"/>
    <property type="project" value="UniProtKB-SubCell"/>
</dbReference>
<dbReference type="Proteomes" id="UP000248482">
    <property type="component" value="Unplaced"/>
</dbReference>
<evidence type="ECO:0000256" key="4">
    <source>
        <dbReference type="ARBA" id="ARBA00005197"/>
    </source>
</evidence>
<evidence type="ECO:0000256" key="30">
    <source>
        <dbReference type="ARBA" id="ARBA00049000"/>
    </source>
</evidence>
<dbReference type="RefSeq" id="XP_022369271.1">
    <property type="nucleotide sequence ID" value="XM_022513563.1"/>
</dbReference>
<dbReference type="FunFam" id="2.10.25.10:FF:000038">
    <property type="entry name" value="Fibrillin 2"/>
    <property type="match status" value="1"/>
</dbReference>
<dbReference type="OrthoDB" id="823504at2759"/>
<dbReference type="PROSITE" id="PS50292">
    <property type="entry name" value="PEROXIDASE_3"/>
    <property type="match status" value="1"/>
</dbReference>
<evidence type="ECO:0000259" key="34">
    <source>
        <dbReference type="PROSITE" id="PS50026"/>
    </source>
</evidence>
<feature type="compositionally biased region" description="Low complexity" evidence="33">
    <location>
        <begin position="913"/>
        <end position="927"/>
    </location>
</feature>
<comment type="catalytic activity">
    <reaction evidence="27">
        <text>[thyroglobulin]-3-iodo-L-tyrosine + [thyroglobulin]-3,5-diiodo-L-tyrosine + H2O2 = [thyroglobulin]-3,3',5-triiodo-L-thyronine + [thyroglobulin]-dehydroalanine + 2 H2O</text>
        <dbReference type="Rhea" id="RHEA:48968"/>
        <dbReference type="Rhea" id="RHEA-COMP:12275"/>
        <dbReference type="Rhea" id="RHEA-COMP:12276"/>
        <dbReference type="Rhea" id="RHEA-COMP:12278"/>
        <dbReference type="Rhea" id="RHEA-COMP:12279"/>
        <dbReference type="ChEBI" id="CHEBI:15377"/>
        <dbReference type="ChEBI" id="CHEBI:16240"/>
        <dbReference type="ChEBI" id="CHEBI:90870"/>
        <dbReference type="ChEBI" id="CHEBI:90871"/>
        <dbReference type="ChEBI" id="CHEBI:90873"/>
        <dbReference type="ChEBI" id="CHEBI:90874"/>
        <dbReference type="EC" id="1.11.1.8"/>
    </reaction>
</comment>
<dbReference type="GO" id="GO:0006979">
    <property type="term" value="P:response to oxidative stress"/>
    <property type="evidence" value="ECO:0007669"/>
    <property type="project" value="InterPro"/>
</dbReference>
<evidence type="ECO:0000256" key="15">
    <source>
        <dbReference type="ARBA" id="ARBA00022723"/>
    </source>
</evidence>
<dbReference type="InterPro" id="IPR018097">
    <property type="entry name" value="EGF_Ca-bd_CS"/>
</dbReference>
<keyword evidence="22" id="KW-0472">Membrane</keyword>
<keyword evidence="20" id="KW-0560">Oxidoreductase</keyword>
<comment type="subunit">
    <text evidence="6">Interacts with DUOX1, DUOX2 and CYBA.</text>
</comment>
<feature type="domain" description="EGF-like" evidence="34">
    <location>
        <begin position="804"/>
        <end position="847"/>
    </location>
</feature>
<evidence type="ECO:0000256" key="21">
    <source>
        <dbReference type="ARBA" id="ARBA00023004"/>
    </source>
</evidence>
<feature type="binding site" description="axial binding residue" evidence="31">
    <location>
        <position position="503"/>
    </location>
    <ligand>
        <name>heme b</name>
        <dbReference type="ChEBI" id="CHEBI:60344"/>
    </ligand>
    <ligandPart>
        <name>Fe</name>
        <dbReference type="ChEBI" id="CHEBI:18248"/>
    </ligandPart>
</feature>
<evidence type="ECO:0000256" key="6">
    <source>
        <dbReference type="ARBA" id="ARBA00011561"/>
    </source>
</evidence>
<dbReference type="GeneID" id="111154148"/>
<evidence type="ECO:0000256" key="10">
    <source>
        <dbReference type="ARBA" id="ARBA00022536"/>
    </source>
</evidence>
<evidence type="ECO:0000313" key="35">
    <source>
        <dbReference type="Proteomes" id="UP000248482"/>
    </source>
</evidence>
<evidence type="ECO:0000313" key="36">
    <source>
        <dbReference type="RefSeq" id="XP_022369271.1"/>
    </source>
</evidence>
<feature type="region of interest" description="Disordered" evidence="33">
    <location>
        <begin position="1237"/>
        <end position="1298"/>
    </location>
</feature>
<comment type="function">
    <text evidence="2">Iodination and coupling of the hormonogenic tyrosines in thyroglobulin to yield the thyroid hormones T(3) and T(4).</text>
</comment>
<dbReference type="UniPathway" id="UPA00194"/>
<evidence type="ECO:0000256" key="2">
    <source>
        <dbReference type="ARBA" id="ARBA00003834"/>
    </source>
</evidence>
<gene>
    <name evidence="36" type="primary">LOC111154148</name>
</gene>
<dbReference type="GO" id="GO:0006590">
    <property type="term" value="P:thyroid hormone generation"/>
    <property type="evidence" value="ECO:0007669"/>
    <property type="project" value="UniProtKB-UniPathway"/>
</dbReference>
<dbReference type="PROSITE" id="PS00010">
    <property type="entry name" value="ASX_HYDROXYL"/>
    <property type="match status" value="1"/>
</dbReference>